<dbReference type="InterPro" id="IPR001509">
    <property type="entry name" value="Epimerase_deHydtase"/>
</dbReference>
<feature type="binding site" evidence="5">
    <location>
        <begin position="106"/>
        <end position="109"/>
    </location>
    <ligand>
        <name>NADP(+)</name>
        <dbReference type="ChEBI" id="CHEBI:58349"/>
    </ligand>
</feature>
<keyword evidence="2 5" id="KW-0521">NADP</keyword>
<comment type="catalytic activity">
    <reaction evidence="5">
        <text>GDP-beta-L-fucose + NADP(+) = GDP-4-dehydro-alpha-D-rhamnose + NADPH + H(+)</text>
        <dbReference type="Rhea" id="RHEA:18885"/>
        <dbReference type="ChEBI" id="CHEBI:15378"/>
        <dbReference type="ChEBI" id="CHEBI:57273"/>
        <dbReference type="ChEBI" id="CHEBI:57783"/>
        <dbReference type="ChEBI" id="CHEBI:57964"/>
        <dbReference type="ChEBI" id="CHEBI:58349"/>
        <dbReference type="EC" id="1.1.1.271"/>
    </reaction>
</comment>
<dbReference type="PANTHER" id="PTHR43238:SF1">
    <property type="entry name" value="GDP-L-FUCOSE SYNTHASE"/>
    <property type="match status" value="1"/>
</dbReference>
<dbReference type="EMBL" id="CP123443">
    <property type="protein sequence ID" value="WGK68707.1"/>
    <property type="molecule type" value="Genomic_DNA"/>
</dbReference>
<evidence type="ECO:0000256" key="5">
    <source>
        <dbReference type="HAMAP-Rule" id="MF_00956"/>
    </source>
</evidence>
<feature type="binding site" evidence="5">
    <location>
        <position position="180"/>
    </location>
    <ligand>
        <name>NADP(+)</name>
        <dbReference type="ChEBI" id="CHEBI:58349"/>
    </ligand>
</feature>
<keyword evidence="4 5" id="KW-0413">Isomerase</keyword>
<dbReference type="InterPro" id="IPR028614">
    <property type="entry name" value="GDP_fucose/colitose_synth"/>
</dbReference>
<protein>
    <recommendedName>
        <fullName evidence="5">GDP-L-fucose synthase</fullName>
        <ecNumber evidence="5">1.1.1.271</ecNumber>
    </recommendedName>
    <alternativeName>
        <fullName evidence="5">GDP-4-keto-6-deoxy-D-mannose-3,5-epimerase-4-reductase</fullName>
    </alternativeName>
</protein>
<keyword evidence="3 5" id="KW-0560">Oxidoreductase</keyword>
<proteinExistence type="inferred from homology"/>
<dbReference type="CDD" id="cd05239">
    <property type="entry name" value="GDP_FS_SDR_e"/>
    <property type="match status" value="1"/>
</dbReference>
<evidence type="ECO:0000256" key="2">
    <source>
        <dbReference type="ARBA" id="ARBA00022857"/>
    </source>
</evidence>
<evidence type="ECO:0000313" key="8">
    <source>
        <dbReference type="Proteomes" id="UP001228690"/>
    </source>
</evidence>
<accession>A0ABY8MFG2</accession>
<feature type="active site" description="Proton donor/acceptor" evidence="5">
    <location>
        <position position="137"/>
    </location>
</feature>
<dbReference type="SUPFAM" id="SSF51735">
    <property type="entry name" value="NAD(P)-binding Rossmann-fold domains"/>
    <property type="match status" value="1"/>
</dbReference>
<feature type="site" description="Important for catalytic activity" evidence="5">
    <location>
        <position position="108"/>
    </location>
</feature>
<comment type="pathway">
    <text evidence="5">Nucleotide-sugar biosynthesis; GDP-L-fucose biosynthesis via de novo pathway; GDP-L-fucose from GDP-alpha-D-mannose: step 2/2.</text>
</comment>
<feature type="binding site" evidence="5">
    <location>
        <position position="188"/>
    </location>
    <ligand>
        <name>substrate</name>
    </ligand>
</feature>
<dbReference type="HAMAP" id="MF_00956">
    <property type="entry name" value="GDP_fucose_synth"/>
    <property type="match status" value="1"/>
</dbReference>
<feature type="site" description="Important for catalytic activity" evidence="5">
    <location>
        <position position="110"/>
    </location>
</feature>
<organism evidence="7 8">
    <name type="scientific">Candidatus Haliotispira prima</name>
    <dbReference type="NCBI Taxonomy" id="3034016"/>
    <lineage>
        <taxon>Bacteria</taxon>
        <taxon>Pseudomonadati</taxon>
        <taxon>Spirochaetota</taxon>
        <taxon>Spirochaetia</taxon>
        <taxon>Spirochaetales</taxon>
        <taxon>Spirochaetaceae</taxon>
        <taxon>Candidatus Haliotispira</taxon>
    </lineage>
</organism>
<comment type="similarity">
    <text evidence="1 5">Belongs to the NAD(P)-dependent epimerase/dehydratase family. Fucose synthase subfamily.</text>
</comment>
<sequence>MEKDSRIFVAGHRGMVGSAILQELQRRGYSNLLTAERRELDLCRQDQVQEFFTGKRPEYVFLAAAKVGGIMANQSYPADFIYVNTLIAANVINAAYGSGVTKLLNLGSSCIYPRETPQPMKEEYLLSGPLEQTNDAYAIAKISAIKMCDAYNRQYGCNFISAMPCNLYGPNDNFHLQNSHLLPALVRKMADAHAGGAQDRGGEDCGEVVLWGDGTPRRELLFSEDLADAVIFLMEHQDVQDVGEFINIGSGYDIEIRELADTVADIVGFRGRIRWDRSYPNGTMRKLMDCSKIRALGWKPKVGLDEGIRRLFEVYRSGSYREQ</sequence>
<comment type="caution">
    <text evidence="5">Lacks conserved residue(s) required for the propagation of feature annotation.</text>
</comment>
<evidence type="ECO:0000256" key="1">
    <source>
        <dbReference type="ARBA" id="ARBA00005959"/>
    </source>
</evidence>
<dbReference type="Pfam" id="PF01370">
    <property type="entry name" value="Epimerase"/>
    <property type="match status" value="1"/>
</dbReference>
<feature type="binding site" evidence="5">
    <location>
        <position position="211"/>
    </location>
    <ligand>
        <name>substrate</name>
    </ligand>
</feature>
<dbReference type="PANTHER" id="PTHR43238">
    <property type="entry name" value="GDP-L-FUCOSE SYNTHASE"/>
    <property type="match status" value="1"/>
</dbReference>
<keyword evidence="8" id="KW-1185">Reference proteome</keyword>
<feature type="binding site" evidence="5">
    <location>
        <position position="218"/>
    </location>
    <ligand>
        <name>substrate</name>
    </ligand>
</feature>
<evidence type="ECO:0000259" key="6">
    <source>
        <dbReference type="Pfam" id="PF01370"/>
    </source>
</evidence>
<keyword evidence="5" id="KW-0511">Multifunctional enzyme</keyword>
<evidence type="ECO:0000256" key="4">
    <source>
        <dbReference type="ARBA" id="ARBA00023235"/>
    </source>
</evidence>
<name>A0ABY8MFG2_9SPIO</name>
<dbReference type="Gene3D" id="3.90.25.10">
    <property type="entry name" value="UDP-galactose 4-epimerase, domain 1"/>
    <property type="match status" value="1"/>
</dbReference>
<reference evidence="7 8" key="1">
    <citation type="submission" date="2023-04" db="EMBL/GenBank/DDBJ databases">
        <title>Spirochaete genome identified in red abalone sample constitutes a novel genus.</title>
        <authorList>
            <person name="Sharma S.P."/>
            <person name="Purcell C.M."/>
            <person name="Hyde J.R."/>
            <person name="Severin A.J."/>
        </authorList>
    </citation>
    <scope>NUCLEOTIDE SEQUENCE [LARGE SCALE GENOMIC DNA]</scope>
    <source>
        <strain evidence="7 8">SP-2023</strain>
    </source>
</reference>
<dbReference type="RefSeq" id="WP_326926893.1">
    <property type="nucleotide sequence ID" value="NZ_CP123443.1"/>
</dbReference>
<evidence type="ECO:0000256" key="3">
    <source>
        <dbReference type="ARBA" id="ARBA00023002"/>
    </source>
</evidence>
<dbReference type="EC" id="1.1.1.271" evidence="5"/>
<feature type="binding site" evidence="5">
    <location>
        <begin position="164"/>
        <end position="167"/>
    </location>
    <ligand>
        <name>NADP(+)</name>
        <dbReference type="ChEBI" id="CHEBI:58349"/>
    </ligand>
</feature>
<feature type="binding site" evidence="5">
    <location>
        <position position="141"/>
    </location>
    <ligand>
        <name>NADP(+)</name>
        <dbReference type="ChEBI" id="CHEBI:58349"/>
    </ligand>
</feature>
<dbReference type="Proteomes" id="UP001228690">
    <property type="component" value="Chromosome"/>
</dbReference>
<feature type="domain" description="NAD-dependent epimerase/dehydratase" evidence="6">
    <location>
        <begin position="7"/>
        <end position="249"/>
    </location>
</feature>
<comment type="function">
    <text evidence="5">Catalyzes the two-step NADP-dependent conversion of GDP-4-dehydro-6-deoxy-D-mannose to GDP-fucose, involving an epimerase and a reductase reaction.</text>
</comment>
<dbReference type="Gene3D" id="3.40.50.720">
    <property type="entry name" value="NAD(P)-binding Rossmann-like Domain"/>
    <property type="match status" value="1"/>
</dbReference>
<gene>
    <name evidence="5" type="primary">fcl</name>
    <name evidence="7" type="ORF">P0082_09485</name>
</gene>
<evidence type="ECO:0000313" key="7">
    <source>
        <dbReference type="EMBL" id="WGK68707.1"/>
    </source>
</evidence>
<dbReference type="InterPro" id="IPR036291">
    <property type="entry name" value="NAD(P)-bd_dom_sf"/>
</dbReference>
<feature type="binding site" evidence="5">
    <location>
        <begin position="11"/>
        <end position="17"/>
    </location>
    <ligand>
        <name>NADP(+)</name>
        <dbReference type="ChEBI" id="CHEBI:58349"/>
    </ligand>
</feature>